<comment type="similarity">
    <text evidence="2">Belongs to the ammonia transporter channel (TC 1.A.11.2) family.</text>
</comment>
<evidence type="ECO:0000259" key="9">
    <source>
        <dbReference type="Pfam" id="PF00909"/>
    </source>
</evidence>
<evidence type="ECO:0000313" key="10">
    <source>
        <dbReference type="EMBL" id="KAK0706282.1"/>
    </source>
</evidence>
<feature type="transmembrane region" description="Helical" evidence="8">
    <location>
        <begin position="6"/>
        <end position="22"/>
    </location>
</feature>
<evidence type="ECO:0000256" key="3">
    <source>
        <dbReference type="ARBA" id="ARBA00022448"/>
    </source>
</evidence>
<keyword evidence="11" id="KW-1185">Reference proteome</keyword>
<dbReference type="EMBL" id="JAUIRO010000007">
    <property type="protein sequence ID" value="KAK0706282.1"/>
    <property type="molecule type" value="Genomic_DNA"/>
</dbReference>
<dbReference type="PANTHER" id="PTHR43029">
    <property type="entry name" value="AMMONIUM TRANSPORTER MEP2"/>
    <property type="match status" value="1"/>
</dbReference>
<name>A0AA40DMI5_9PEZI</name>
<reference evidence="10" key="1">
    <citation type="submission" date="2023-06" db="EMBL/GenBank/DDBJ databases">
        <title>Genome-scale phylogeny and comparative genomics of the fungal order Sordariales.</title>
        <authorList>
            <consortium name="Lawrence Berkeley National Laboratory"/>
            <person name="Hensen N."/>
            <person name="Bonometti L."/>
            <person name="Westerberg I."/>
            <person name="Brannstrom I.O."/>
            <person name="Guillou S."/>
            <person name="Cros-Aarteil S."/>
            <person name="Calhoun S."/>
            <person name="Haridas S."/>
            <person name="Kuo A."/>
            <person name="Mondo S."/>
            <person name="Pangilinan J."/>
            <person name="Riley R."/>
            <person name="LaButti K."/>
            <person name="Andreopoulos B."/>
            <person name="Lipzen A."/>
            <person name="Chen C."/>
            <person name="Yanf M."/>
            <person name="Daum C."/>
            <person name="Ng V."/>
            <person name="Clum A."/>
            <person name="Steindorff A."/>
            <person name="Ohm R."/>
            <person name="Martin F."/>
            <person name="Silar P."/>
            <person name="Natvig D."/>
            <person name="Lalanne C."/>
            <person name="Gautier V."/>
            <person name="Ament-velasquez S.L."/>
            <person name="Kruys A."/>
            <person name="Hutchinson M.I."/>
            <person name="Powell A.J."/>
            <person name="Barry K."/>
            <person name="Miller A.N."/>
            <person name="Grigoriev I.V."/>
            <person name="Debuchy R."/>
            <person name="Gladieux P."/>
            <person name="Thoren M.H."/>
            <person name="Johannesson H."/>
        </authorList>
    </citation>
    <scope>NUCLEOTIDE SEQUENCE</scope>
    <source>
        <strain evidence="10">SMH2392-1A</strain>
    </source>
</reference>
<evidence type="ECO:0000256" key="6">
    <source>
        <dbReference type="ARBA" id="ARBA00023136"/>
    </source>
</evidence>
<keyword evidence="7" id="KW-0924">Ammonia transport</keyword>
<dbReference type="AlphaFoldDB" id="A0AA40DMI5"/>
<dbReference type="PANTHER" id="PTHR43029:SF10">
    <property type="entry name" value="AMMONIUM TRANSPORTER MEP2"/>
    <property type="match status" value="1"/>
</dbReference>
<comment type="caution">
    <text evidence="10">The sequence shown here is derived from an EMBL/GenBank/DDBJ whole genome shotgun (WGS) entry which is preliminary data.</text>
</comment>
<dbReference type="InterPro" id="IPR024041">
    <property type="entry name" value="NH4_transpt_AmtB-like_dom"/>
</dbReference>
<dbReference type="InterPro" id="IPR001905">
    <property type="entry name" value="Ammonium_transpt"/>
</dbReference>
<protein>
    <submittedName>
        <fullName evidence="10">Ammonium transporter AmtB-like domain-containing protein</fullName>
    </submittedName>
</protein>
<dbReference type="GO" id="GO:0005886">
    <property type="term" value="C:plasma membrane"/>
    <property type="evidence" value="ECO:0007669"/>
    <property type="project" value="TreeGrafter"/>
</dbReference>
<feature type="domain" description="Ammonium transporter AmtB-like" evidence="9">
    <location>
        <begin position="2"/>
        <end position="80"/>
    </location>
</feature>
<evidence type="ECO:0000256" key="7">
    <source>
        <dbReference type="ARBA" id="ARBA00023177"/>
    </source>
</evidence>
<evidence type="ECO:0000256" key="1">
    <source>
        <dbReference type="ARBA" id="ARBA00004141"/>
    </source>
</evidence>
<keyword evidence="4 8" id="KW-0812">Transmembrane</keyword>
<dbReference type="Proteomes" id="UP001172101">
    <property type="component" value="Unassembled WGS sequence"/>
</dbReference>
<organism evidence="10 11">
    <name type="scientific">Lasiosphaeria miniovina</name>
    <dbReference type="NCBI Taxonomy" id="1954250"/>
    <lineage>
        <taxon>Eukaryota</taxon>
        <taxon>Fungi</taxon>
        <taxon>Dikarya</taxon>
        <taxon>Ascomycota</taxon>
        <taxon>Pezizomycotina</taxon>
        <taxon>Sordariomycetes</taxon>
        <taxon>Sordariomycetidae</taxon>
        <taxon>Sordariales</taxon>
        <taxon>Lasiosphaeriaceae</taxon>
        <taxon>Lasiosphaeria</taxon>
    </lineage>
</organism>
<evidence type="ECO:0000313" key="11">
    <source>
        <dbReference type="Proteomes" id="UP001172101"/>
    </source>
</evidence>
<dbReference type="InterPro" id="IPR029020">
    <property type="entry name" value="Ammonium/urea_transptr"/>
</dbReference>
<comment type="subcellular location">
    <subcellularLocation>
        <location evidence="1">Membrane</location>
        <topology evidence="1">Multi-pass membrane protein</topology>
    </subcellularLocation>
</comment>
<accession>A0AA40DMI5</accession>
<dbReference type="RefSeq" id="XP_060291376.1">
    <property type="nucleotide sequence ID" value="XM_060442806.1"/>
</dbReference>
<keyword evidence="6 8" id="KW-0472">Membrane</keyword>
<evidence type="ECO:0000256" key="8">
    <source>
        <dbReference type="SAM" id="Phobius"/>
    </source>
</evidence>
<evidence type="ECO:0000256" key="5">
    <source>
        <dbReference type="ARBA" id="ARBA00022989"/>
    </source>
</evidence>
<evidence type="ECO:0000256" key="2">
    <source>
        <dbReference type="ARBA" id="ARBA00005887"/>
    </source>
</evidence>
<dbReference type="SUPFAM" id="SSF111352">
    <property type="entry name" value="Ammonium transporter"/>
    <property type="match status" value="1"/>
</dbReference>
<dbReference type="Pfam" id="PF00909">
    <property type="entry name" value="Ammonium_transp"/>
    <property type="match status" value="1"/>
</dbReference>
<dbReference type="GO" id="GO:0008519">
    <property type="term" value="F:ammonium channel activity"/>
    <property type="evidence" value="ECO:0007669"/>
    <property type="project" value="InterPro"/>
</dbReference>
<dbReference type="Gene3D" id="1.10.3430.10">
    <property type="entry name" value="Ammonium transporter AmtB like domains"/>
    <property type="match status" value="1"/>
</dbReference>
<proteinExistence type="inferred from homology"/>
<sequence>MTASGLVLLMIPGVGFFYGGLARRKSALALIWLLMMSIVVAGFQWFFWGFSLAFSYTSSNAYIVNLSNFGLLTMLAQPNIPGSRIPNVLFYLY</sequence>
<keyword evidence="3" id="KW-0813">Transport</keyword>
<keyword evidence="5 8" id="KW-1133">Transmembrane helix</keyword>
<gene>
    <name evidence="10" type="ORF">B0T26DRAFT_726105</name>
</gene>
<feature type="transmembrane region" description="Helical" evidence="8">
    <location>
        <begin position="29"/>
        <end position="47"/>
    </location>
</feature>
<evidence type="ECO:0000256" key="4">
    <source>
        <dbReference type="ARBA" id="ARBA00022692"/>
    </source>
</evidence>
<dbReference type="GeneID" id="85326076"/>